<keyword evidence="2" id="KW-1185">Reference proteome</keyword>
<reference evidence="1" key="1">
    <citation type="submission" date="2020-04" db="EMBL/GenBank/DDBJ databases">
        <authorList>
            <person name="Alioto T."/>
            <person name="Alioto T."/>
            <person name="Gomez Garrido J."/>
        </authorList>
    </citation>
    <scope>NUCLEOTIDE SEQUENCE</scope>
    <source>
        <strain evidence="1">A484AB</strain>
    </source>
</reference>
<dbReference type="EMBL" id="CACRXK020004620">
    <property type="protein sequence ID" value="CAB4003403.1"/>
    <property type="molecule type" value="Genomic_DNA"/>
</dbReference>
<comment type="caution">
    <text evidence="1">The sequence shown here is derived from an EMBL/GenBank/DDBJ whole genome shotgun (WGS) entry which is preliminary data.</text>
</comment>
<organism evidence="1 2">
    <name type="scientific">Paramuricea clavata</name>
    <name type="common">Red gorgonian</name>
    <name type="synonym">Violescent sea-whip</name>
    <dbReference type="NCBI Taxonomy" id="317549"/>
    <lineage>
        <taxon>Eukaryota</taxon>
        <taxon>Metazoa</taxon>
        <taxon>Cnidaria</taxon>
        <taxon>Anthozoa</taxon>
        <taxon>Octocorallia</taxon>
        <taxon>Malacalcyonacea</taxon>
        <taxon>Plexauridae</taxon>
        <taxon>Paramuricea</taxon>
    </lineage>
</organism>
<sequence>AKQWNTTPKSVNDVKNLAQKLQNCHYVIQEEKVRWTLRILDVIDVCSKSIDNYLMFKN</sequence>
<dbReference type="AlphaFoldDB" id="A0A6S7HJ96"/>
<accession>A0A6S7HJ96</accession>
<protein>
    <submittedName>
        <fullName evidence="1">Uncharacterized protein</fullName>
    </submittedName>
</protein>
<dbReference type="Proteomes" id="UP001152795">
    <property type="component" value="Unassembled WGS sequence"/>
</dbReference>
<evidence type="ECO:0000313" key="1">
    <source>
        <dbReference type="EMBL" id="CAB4003403.1"/>
    </source>
</evidence>
<evidence type="ECO:0000313" key="2">
    <source>
        <dbReference type="Proteomes" id="UP001152795"/>
    </source>
</evidence>
<proteinExistence type="predicted"/>
<feature type="non-terminal residue" evidence="1">
    <location>
        <position position="1"/>
    </location>
</feature>
<gene>
    <name evidence="1" type="ORF">PACLA_8A034423</name>
</gene>
<name>A0A6S7HJ96_PARCT</name>